<organism evidence="1 2">
    <name type="scientific">Zophobas morio</name>
    <dbReference type="NCBI Taxonomy" id="2755281"/>
    <lineage>
        <taxon>Eukaryota</taxon>
        <taxon>Metazoa</taxon>
        <taxon>Ecdysozoa</taxon>
        <taxon>Arthropoda</taxon>
        <taxon>Hexapoda</taxon>
        <taxon>Insecta</taxon>
        <taxon>Pterygota</taxon>
        <taxon>Neoptera</taxon>
        <taxon>Endopterygota</taxon>
        <taxon>Coleoptera</taxon>
        <taxon>Polyphaga</taxon>
        <taxon>Cucujiformia</taxon>
        <taxon>Tenebrionidae</taxon>
        <taxon>Zophobas</taxon>
    </lineage>
</organism>
<name>A0AA38I6X7_9CUCU</name>
<evidence type="ECO:0000313" key="2">
    <source>
        <dbReference type="Proteomes" id="UP001168821"/>
    </source>
</evidence>
<reference evidence="1" key="1">
    <citation type="journal article" date="2023" name="G3 (Bethesda)">
        <title>Whole genome assemblies of Zophobas morio and Tenebrio molitor.</title>
        <authorList>
            <person name="Kaur S."/>
            <person name="Stinson S.A."/>
            <person name="diCenzo G.C."/>
        </authorList>
    </citation>
    <scope>NUCLEOTIDE SEQUENCE</scope>
    <source>
        <strain evidence="1">QUZm001</strain>
    </source>
</reference>
<proteinExistence type="predicted"/>
<dbReference type="AlphaFoldDB" id="A0AA38I6X7"/>
<accession>A0AA38I6X7</accession>
<sequence>MTSEYAPIMRASPEYVLRKNRKKRGKSTRGPPGIGFNLTENGDYDISENPGDVVNLQYLTSASTKWNSSREALVHEMDALHTAVDKVNDNMIKKDDSQSILKIVKPELSNMIKKDDAETIVNIVKPELENVITKDDSESILKIVKPELSNMIKKDDSESVLKIVKPELENMIKKDDSQSILKIVKPELSNMIKKDERAPLANLTTTKRYIDIGNRRLVKTADAIDKYDVVNKGQLDTYGERLINLETEFMKKTSLTSALHAHYSFLQFVGKIIFIKEVHGQKAVNLLDFSFDGERFLRLPMNVEVIKFYSTALLKDLNISNNKGTIDVSKPFIVRESDLLSFMIKKEKVNTDENLGGYNHNKPYLLSTPIFFYMLVKFSV</sequence>
<keyword evidence="2" id="KW-1185">Reference proteome</keyword>
<gene>
    <name evidence="1" type="ORF">Zmor_020525</name>
</gene>
<dbReference type="Proteomes" id="UP001168821">
    <property type="component" value="Unassembled WGS sequence"/>
</dbReference>
<evidence type="ECO:0000313" key="1">
    <source>
        <dbReference type="EMBL" id="KAJ3648747.1"/>
    </source>
</evidence>
<protein>
    <submittedName>
        <fullName evidence="1">Uncharacterized protein</fullName>
    </submittedName>
</protein>
<comment type="caution">
    <text evidence="1">The sequence shown here is derived from an EMBL/GenBank/DDBJ whole genome shotgun (WGS) entry which is preliminary data.</text>
</comment>
<dbReference type="EMBL" id="JALNTZ010000006">
    <property type="protein sequence ID" value="KAJ3648747.1"/>
    <property type="molecule type" value="Genomic_DNA"/>
</dbReference>